<proteinExistence type="predicted"/>
<dbReference type="HOGENOM" id="CLU_2295732_0_0_1"/>
<accession>A0A0D9VV82</accession>
<reference evidence="1" key="3">
    <citation type="submission" date="2015-04" db="UniProtKB">
        <authorList>
            <consortium name="EnsemblPlants"/>
        </authorList>
    </citation>
    <scope>IDENTIFICATION</scope>
</reference>
<dbReference type="Proteomes" id="UP000032180">
    <property type="component" value="Chromosome 3"/>
</dbReference>
<protein>
    <submittedName>
        <fullName evidence="1">Uncharacterized protein</fullName>
    </submittedName>
</protein>
<reference evidence="1 2" key="1">
    <citation type="submission" date="2012-08" db="EMBL/GenBank/DDBJ databases">
        <title>Oryza genome evolution.</title>
        <authorList>
            <person name="Wing R.A."/>
        </authorList>
    </citation>
    <scope>NUCLEOTIDE SEQUENCE</scope>
</reference>
<evidence type="ECO:0000313" key="2">
    <source>
        <dbReference type="Proteomes" id="UP000032180"/>
    </source>
</evidence>
<sequence length="101" mass="11303">MVDKEFSPSSTRNSVGQWGRRSAVDLEPVLPWTVGDNNSKPKELVCLTVAAEIPNVIFVRCTEEDWVFAVDLESLRIWKLCDMSKSDGFFPLVTTTPTHGC</sequence>
<dbReference type="Gramene" id="LPERR03G18240.1">
    <property type="protein sequence ID" value="LPERR03G18240.1"/>
    <property type="gene ID" value="LPERR03G18240"/>
</dbReference>
<name>A0A0D9VV82_9ORYZ</name>
<evidence type="ECO:0000313" key="1">
    <source>
        <dbReference type="EnsemblPlants" id="LPERR03G18240.1"/>
    </source>
</evidence>
<dbReference type="EnsemblPlants" id="LPERR03G18240.1">
    <property type="protein sequence ID" value="LPERR03G18240.1"/>
    <property type="gene ID" value="LPERR03G18240"/>
</dbReference>
<dbReference type="AlphaFoldDB" id="A0A0D9VV82"/>
<organism evidence="1 2">
    <name type="scientific">Leersia perrieri</name>
    <dbReference type="NCBI Taxonomy" id="77586"/>
    <lineage>
        <taxon>Eukaryota</taxon>
        <taxon>Viridiplantae</taxon>
        <taxon>Streptophyta</taxon>
        <taxon>Embryophyta</taxon>
        <taxon>Tracheophyta</taxon>
        <taxon>Spermatophyta</taxon>
        <taxon>Magnoliopsida</taxon>
        <taxon>Liliopsida</taxon>
        <taxon>Poales</taxon>
        <taxon>Poaceae</taxon>
        <taxon>BOP clade</taxon>
        <taxon>Oryzoideae</taxon>
        <taxon>Oryzeae</taxon>
        <taxon>Oryzinae</taxon>
        <taxon>Leersia</taxon>
    </lineage>
</organism>
<keyword evidence="2" id="KW-1185">Reference proteome</keyword>
<reference evidence="2" key="2">
    <citation type="submission" date="2013-12" db="EMBL/GenBank/DDBJ databases">
        <authorList>
            <person name="Yu Y."/>
            <person name="Lee S."/>
            <person name="de Baynast K."/>
            <person name="Wissotski M."/>
            <person name="Liu L."/>
            <person name="Talag J."/>
            <person name="Goicoechea J."/>
            <person name="Angelova A."/>
            <person name="Jetty R."/>
            <person name="Kudrna D."/>
            <person name="Golser W."/>
            <person name="Rivera L."/>
            <person name="Zhang J."/>
            <person name="Wing R."/>
        </authorList>
    </citation>
    <scope>NUCLEOTIDE SEQUENCE</scope>
</reference>